<feature type="compositionally biased region" description="Basic and acidic residues" evidence="3">
    <location>
        <begin position="430"/>
        <end position="443"/>
    </location>
</feature>
<evidence type="ECO:0000259" key="4">
    <source>
        <dbReference type="Pfam" id="PF03389"/>
    </source>
</evidence>
<feature type="compositionally biased region" description="Basic and acidic residues" evidence="3">
    <location>
        <begin position="483"/>
        <end position="506"/>
    </location>
</feature>
<evidence type="ECO:0000313" key="6">
    <source>
        <dbReference type="Proteomes" id="UP000272908"/>
    </source>
</evidence>
<evidence type="ECO:0000256" key="3">
    <source>
        <dbReference type="SAM" id="MobiDB-lite"/>
    </source>
</evidence>
<dbReference type="OrthoDB" id="1826980at2"/>
<evidence type="ECO:0000313" key="5">
    <source>
        <dbReference type="EMBL" id="SUZ33850.1"/>
    </source>
</evidence>
<dbReference type="InterPro" id="IPR005053">
    <property type="entry name" value="MobA_MobL"/>
</dbReference>
<keyword evidence="2" id="KW-0184">Conjugation</keyword>
<sequence>MCAFRFYKTEEGRAASVADYRLSAQIIKRSEGKSAIASAAYRSASRLYDERTGEAHDYGRKAGVIHCEIITPDNSPEWMHDRAQLWNAVEAVERRGDAQLAREIQLSLPHELDREQRLELARGFVQEQFVNQGMIADVAIHEPSGHGGDDRNHHAHVMLTMRELTSDGFGKKNRDWNSPDNLTNWREQWAHHQNRQLERHGHQARVDHRSYEAQGVDREPTQHLGPTANDMEKKGKRSRIGDENRERQERNQLRAQMYAEQFAVQQEISLRQSNFEKWKDRKQQELEAALDLQGLDLSQKHDRRRGNLERELADTYGTPKATIKAELETIERKLQAKGVRKILRDVFGKTRHDSTHREDLAATLRSMEQRENEQRNKLERHINLEKKRHNERMDGLRAKSNTSIERRKEQLKGRAKAERSATPTTAPFIDRAKSAAPDFKRANDNAPQTPNKARTEAKAKSRPPVPNKSPAPSQRENLAPPEPSDRLSLDERKQINDTRLDGEKKPPKPWQRELGTNDNKRPWTRERGEGIERKPKSPRGGGKNTPS</sequence>
<feature type="compositionally biased region" description="Basic and acidic residues" evidence="3">
    <location>
        <begin position="518"/>
        <end position="535"/>
    </location>
</feature>
<feature type="domain" description="MobA/MobL protein" evidence="4">
    <location>
        <begin position="33"/>
        <end position="234"/>
    </location>
</feature>
<proteinExistence type="inferred from homology"/>
<feature type="region of interest" description="Disordered" evidence="3">
    <location>
        <begin position="365"/>
        <end position="547"/>
    </location>
</feature>
<evidence type="ECO:0000256" key="2">
    <source>
        <dbReference type="ARBA" id="ARBA00022971"/>
    </source>
</evidence>
<evidence type="ECO:0000256" key="1">
    <source>
        <dbReference type="ARBA" id="ARBA00010873"/>
    </source>
</evidence>
<dbReference type="AlphaFoldDB" id="A0A3B0MEK3"/>
<feature type="region of interest" description="Disordered" evidence="3">
    <location>
        <begin position="213"/>
        <end position="247"/>
    </location>
</feature>
<dbReference type="NCBIfam" id="NF041496">
    <property type="entry name" value="MobQ"/>
    <property type="match status" value="1"/>
</dbReference>
<comment type="similarity">
    <text evidence="1">Belongs to the MobA/MobL family.</text>
</comment>
<feature type="compositionally biased region" description="Basic and acidic residues" evidence="3">
    <location>
        <begin position="367"/>
        <end position="385"/>
    </location>
</feature>
<accession>A0A3B0MEK3</accession>
<dbReference type="Pfam" id="PF03389">
    <property type="entry name" value="MobA_MobL"/>
    <property type="match status" value="1"/>
</dbReference>
<dbReference type="Gene3D" id="3.30.930.30">
    <property type="match status" value="1"/>
</dbReference>
<gene>
    <name evidence="5" type="primary">mobA_3</name>
    <name evidence="5" type="ORF">ROE7235_03625</name>
</gene>
<dbReference type="EMBL" id="UIHC01000080">
    <property type="protein sequence ID" value="SUZ33850.1"/>
    <property type="molecule type" value="Genomic_DNA"/>
</dbReference>
<organism evidence="5 6">
    <name type="scientific">Roseinatronobacter ekhonensis</name>
    <dbReference type="NCBI Taxonomy" id="254356"/>
    <lineage>
        <taxon>Bacteria</taxon>
        <taxon>Pseudomonadati</taxon>
        <taxon>Pseudomonadota</taxon>
        <taxon>Alphaproteobacteria</taxon>
        <taxon>Rhodobacterales</taxon>
        <taxon>Paracoccaceae</taxon>
        <taxon>Roseinatronobacter</taxon>
    </lineage>
</organism>
<protein>
    <submittedName>
        <fullName evidence="5">Mobilization protein A</fullName>
    </submittedName>
</protein>
<name>A0A3B0MEK3_9RHOB</name>
<feature type="compositionally biased region" description="Basic and acidic residues" evidence="3">
    <location>
        <begin position="404"/>
        <end position="419"/>
    </location>
</feature>
<dbReference type="Proteomes" id="UP000272908">
    <property type="component" value="Unassembled WGS sequence"/>
</dbReference>
<reference evidence="6" key="1">
    <citation type="submission" date="2018-08" db="EMBL/GenBank/DDBJ databases">
        <authorList>
            <person name="Rodrigo-Torres L."/>
            <person name="Arahal R. D."/>
            <person name="Lucena T."/>
        </authorList>
    </citation>
    <scope>NUCLEOTIDE SEQUENCE [LARGE SCALE GENOMIC DNA]</scope>
    <source>
        <strain evidence="6">CECT 7235</strain>
    </source>
</reference>
<keyword evidence="6" id="KW-1185">Reference proteome</keyword>